<keyword evidence="6 11" id="KW-0798">TonB box</keyword>
<keyword evidence="9 10" id="KW-0998">Cell outer membrane</keyword>
<keyword evidence="4 10" id="KW-0812">Transmembrane</keyword>
<dbReference type="GO" id="GO:0009279">
    <property type="term" value="C:cell outer membrane"/>
    <property type="evidence" value="ECO:0007669"/>
    <property type="project" value="UniProtKB-SubCell"/>
</dbReference>
<dbReference type="Pfam" id="PF13715">
    <property type="entry name" value="CarbopepD_reg_2"/>
    <property type="match status" value="1"/>
</dbReference>
<evidence type="ECO:0000259" key="12">
    <source>
        <dbReference type="Pfam" id="PF00593"/>
    </source>
</evidence>
<evidence type="ECO:0000256" key="5">
    <source>
        <dbReference type="ARBA" id="ARBA00022729"/>
    </source>
</evidence>
<evidence type="ECO:0000256" key="8">
    <source>
        <dbReference type="ARBA" id="ARBA00023170"/>
    </source>
</evidence>
<feature type="domain" description="TonB-dependent receptor-like beta-barrel" evidence="12">
    <location>
        <begin position="312"/>
        <end position="744"/>
    </location>
</feature>
<reference evidence="14" key="1">
    <citation type="journal article" date="2023" name="Comput. Struct. Biotechnol. J.">
        <title>Discovery of a novel marine Bacteroidetes with a rich repertoire of carbohydrate-active enzymes.</title>
        <authorList>
            <person name="Chen B."/>
            <person name="Liu G."/>
            <person name="Chen Q."/>
            <person name="Wang H."/>
            <person name="Liu L."/>
            <person name="Tang K."/>
        </authorList>
    </citation>
    <scope>NUCLEOTIDE SEQUENCE</scope>
    <source>
        <strain evidence="14">TK19036</strain>
    </source>
</reference>
<sequence length="800" mass="90870">MNFIAIEHVAISTVVPPRFSARRLLRHFIPRSDGTLLLVSIALALASLSANAQTYTVSGYVTDAESGEKLIGASVYLTELGKGTTTNQYGFYSLPLSGDSATIAFSYIGYTRRTETLALRQNTRLDVELTSNMVLEEVEITAAPEEDAVEQVQMSVHKIPMQTIETAPVLGGETDILKTIQLLPGVKFGDEGSAGLYVRGGGPDQNLILLDGVPVYNASHLFGFLSVFNSDAINNVELIKGGIPARYGGRLSSVLDISMKEGNLKESGGVFAISPIAGRFTYESPIKKDTSSFIISARRTWLDISSAIASMLSDRTFGYNFYDVNAKYNHKLNANNRIYLSFYTGRDRFFDTYNDGLDRYTFNFRWGNLTSVMRWNHIFGPKLFSNIAASYSTYNFFQEYRVTQEDTDYLNRSRSRIRDFRLQADFDYAPALSHNVKFGALLSRMRFSPDVVQIVNASADTTFNNQAFIESTNAEVYAEDEISITRPLTANIGLRASAFWVHDKMYANLQPRLALRYLINPSLSIKGSYTYMAQYLHLLTNSSLGLPTDLWVSTTENVAPQRSEQVALGVTKMLKKNTYEVSLEGYYKRMNNLITYRDGASYLFQNGETWENKVVSGDGESYGVELFVNKKRGKVTGWLGYTLSWTNRWFDAIDEGRPFPFRYDRRHDISLLLSYHLPKDRTLSFTFVYNTGNAVSIPTARYQGVRPPGWQYDGGYYQNAFDDRILLDQRNNFRTPAYHRLDISYQRTKAKKRDREQTWIFSLYNAYSRQNPYFLYESDGKLKQYSLFPIIPSVTYRLEF</sequence>
<dbReference type="Gene3D" id="2.40.170.20">
    <property type="entry name" value="TonB-dependent receptor, beta-barrel domain"/>
    <property type="match status" value="1"/>
</dbReference>
<name>A0AA49GST5_9BACT</name>
<dbReference type="EMBL" id="CP120682">
    <property type="protein sequence ID" value="WKN38958.1"/>
    <property type="molecule type" value="Genomic_DNA"/>
</dbReference>
<evidence type="ECO:0000256" key="7">
    <source>
        <dbReference type="ARBA" id="ARBA00023136"/>
    </source>
</evidence>
<evidence type="ECO:0000256" key="4">
    <source>
        <dbReference type="ARBA" id="ARBA00022692"/>
    </source>
</evidence>
<evidence type="ECO:0000256" key="1">
    <source>
        <dbReference type="ARBA" id="ARBA00004571"/>
    </source>
</evidence>
<proteinExistence type="inferred from homology"/>
<keyword evidence="8 14" id="KW-0675">Receptor</keyword>
<dbReference type="InterPro" id="IPR037066">
    <property type="entry name" value="Plug_dom_sf"/>
</dbReference>
<evidence type="ECO:0000256" key="6">
    <source>
        <dbReference type="ARBA" id="ARBA00023077"/>
    </source>
</evidence>
<keyword evidence="2 10" id="KW-0813">Transport</keyword>
<feature type="domain" description="TonB-dependent receptor plug" evidence="13">
    <location>
        <begin position="150"/>
        <end position="250"/>
    </location>
</feature>
<evidence type="ECO:0000256" key="9">
    <source>
        <dbReference type="ARBA" id="ARBA00023237"/>
    </source>
</evidence>
<comment type="subcellular location">
    <subcellularLocation>
        <location evidence="1 10">Cell outer membrane</location>
        <topology evidence="1 10">Multi-pass membrane protein</topology>
    </subcellularLocation>
</comment>
<dbReference type="SUPFAM" id="SSF49464">
    <property type="entry name" value="Carboxypeptidase regulatory domain-like"/>
    <property type="match status" value="1"/>
</dbReference>
<dbReference type="InterPro" id="IPR039426">
    <property type="entry name" value="TonB-dep_rcpt-like"/>
</dbReference>
<evidence type="ECO:0000256" key="11">
    <source>
        <dbReference type="RuleBase" id="RU003357"/>
    </source>
</evidence>
<evidence type="ECO:0000256" key="10">
    <source>
        <dbReference type="PROSITE-ProRule" id="PRU01360"/>
    </source>
</evidence>
<dbReference type="InterPro" id="IPR008969">
    <property type="entry name" value="CarboxyPept-like_regulatory"/>
</dbReference>
<dbReference type="PANTHER" id="PTHR30069:SF29">
    <property type="entry name" value="HEMOGLOBIN AND HEMOGLOBIN-HAPTOGLOBIN-BINDING PROTEIN 1-RELATED"/>
    <property type="match status" value="1"/>
</dbReference>
<dbReference type="SUPFAM" id="SSF56935">
    <property type="entry name" value="Porins"/>
    <property type="match status" value="1"/>
</dbReference>
<evidence type="ECO:0000313" key="14">
    <source>
        <dbReference type="EMBL" id="WKN38958.1"/>
    </source>
</evidence>
<comment type="similarity">
    <text evidence="10 11">Belongs to the TonB-dependent receptor family.</text>
</comment>
<dbReference type="Pfam" id="PF07715">
    <property type="entry name" value="Plug"/>
    <property type="match status" value="1"/>
</dbReference>
<dbReference type="GO" id="GO:0015344">
    <property type="term" value="F:siderophore uptake transmembrane transporter activity"/>
    <property type="evidence" value="ECO:0007669"/>
    <property type="project" value="TreeGrafter"/>
</dbReference>
<keyword evidence="5" id="KW-0732">Signal</keyword>
<organism evidence="14">
    <name type="scientific">Roseihalotalea indica</name>
    <dbReference type="NCBI Taxonomy" id="2867963"/>
    <lineage>
        <taxon>Bacteria</taxon>
        <taxon>Pseudomonadati</taxon>
        <taxon>Bacteroidota</taxon>
        <taxon>Cytophagia</taxon>
        <taxon>Cytophagales</taxon>
        <taxon>Catalimonadaceae</taxon>
        <taxon>Roseihalotalea</taxon>
    </lineage>
</organism>
<dbReference type="AlphaFoldDB" id="A0AA49GST5"/>
<dbReference type="PROSITE" id="PS52016">
    <property type="entry name" value="TONB_DEPENDENT_REC_3"/>
    <property type="match status" value="1"/>
</dbReference>
<dbReference type="Gene3D" id="2.60.40.1120">
    <property type="entry name" value="Carboxypeptidase-like, regulatory domain"/>
    <property type="match status" value="1"/>
</dbReference>
<evidence type="ECO:0000259" key="13">
    <source>
        <dbReference type="Pfam" id="PF07715"/>
    </source>
</evidence>
<keyword evidence="3 10" id="KW-1134">Transmembrane beta strand</keyword>
<dbReference type="InterPro" id="IPR012910">
    <property type="entry name" value="Plug_dom"/>
</dbReference>
<accession>A0AA49GST5</accession>
<evidence type="ECO:0000256" key="2">
    <source>
        <dbReference type="ARBA" id="ARBA00022448"/>
    </source>
</evidence>
<protein>
    <submittedName>
        <fullName evidence="14">TonB-dependent receptor</fullName>
    </submittedName>
</protein>
<evidence type="ECO:0000256" key="3">
    <source>
        <dbReference type="ARBA" id="ARBA00022452"/>
    </source>
</evidence>
<dbReference type="InterPro" id="IPR036942">
    <property type="entry name" value="Beta-barrel_TonB_sf"/>
</dbReference>
<gene>
    <name evidence="14" type="ORF">K4G66_09615</name>
</gene>
<keyword evidence="7 10" id="KW-0472">Membrane</keyword>
<reference evidence="14" key="2">
    <citation type="journal article" date="2024" name="Antonie Van Leeuwenhoek">
        <title>Roseihalotalea indica gen. nov., sp. nov., a halophilic Bacteroidetes from mesopelagic Southwest Indian Ocean with higher carbohydrate metabolic potential.</title>
        <authorList>
            <person name="Chen B."/>
            <person name="Zhang M."/>
            <person name="Lin D."/>
            <person name="Ye J."/>
            <person name="Tang K."/>
        </authorList>
    </citation>
    <scope>NUCLEOTIDE SEQUENCE</scope>
    <source>
        <strain evidence="14">TK19036</strain>
    </source>
</reference>
<dbReference type="InterPro" id="IPR000531">
    <property type="entry name" value="Beta-barrel_TonB"/>
</dbReference>
<dbReference type="Gene3D" id="2.170.130.10">
    <property type="entry name" value="TonB-dependent receptor, plug domain"/>
    <property type="match status" value="1"/>
</dbReference>
<dbReference type="GO" id="GO:0044718">
    <property type="term" value="P:siderophore transmembrane transport"/>
    <property type="evidence" value="ECO:0007669"/>
    <property type="project" value="TreeGrafter"/>
</dbReference>
<dbReference type="PANTHER" id="PTHR30069">
    <property type="entry name" value="TONB-DEPENDENT OUTER MEMBRANE RECEPTOR"/>
    <property type="match status" value="1"/>
</dbReference>
<dbReference type="Pfam" id="PF00593">
    <property type="entry name" value="TonB_dep_Rec_b-barrel"/>
    <property type="match status" value="1"/>
</dbReference>